<evidence type="ECO:0000313" key="3">
    <source>
        <dbReference type="Proteomes" id="UP000824178"/>
    </source>
</evidence>
<evidence type="ECO:0000313" key="2">
    <source>
        <dbReference type="EMBL" id="MBU3820079.1"/>
    </source>
</evidence>
<sequence length="107" mass="12053">EMAPDQRTCFFLRHGQRDPLPEEFSGWVAYAFHDGVAHATTAHRTFRRMERTSEGGILFPPDQLEAGGRCSVYAVDQTGKMRVAEIHLPRRAPRQPSDETEAAPPSF</sequence>
<feature type="region of interest" description="Disordered" evidence="1">
    <location>
        <begin position="88"/>
        <end position="107"/>
    </location>
</feature>
<reference evidence="2" key="1">
    <citation type="journal article" date="2021" name="PeerJ">
        <title>Extensive microbial diversity within the chicken gut microbiome revealed by metagenomics and culture.</title>
        <authorList>
            <person name="Gilroy R."/>
            <person name="Ravi A."/>
            <person name="Getino M."/>
            <person name="Pursley I."/>
            <person name="Horton D.L."/>
            <person name="Alikhan N.F."/>
            <person name="Baker D."/>
            <person name="Gharbi K."/>
            <person name="Hall N."/>
            <person name="Watson M."/>
            <person name="Adriaenssens E.M."/>
            <person name="Foster-Nyarko E."/>
            <person name="Jarju S."/>
            <person name="Secka A."/>
            <person name="Antonio M."/>
            <person name="Oren A."/>
            <person name="Chaudhuri R.R."/>
            <person name="La Ragione R."/>
            <person name="Hildebrand F."/>
            <person name="Pallen M.J."/>
        </authorList>
    </citation>
    <scope>NUCLEOTIDE SEQUENCE</scope>
    <source>
        <strain evidence="2">742</strain>
    </source>
</reference>
<evidence type="ECO:0000256" key="1">
    <source>
        <dbReference type="SAM" id="MobiDB-lite"/>
    </source>
</evidence>
<dbReference type="AlphaFoldDB" id="A0A9E2KKJ4"/>
<gene>
    <name evidence="2" type="ORF">H9864_06900</name>
</gene>
<protein>
    <submittedName>
        <fullName evidence="2">Uncharacterized protein</fullName>
    </submittedName>
</protein>
<dbReference type="Proteomes" id="UP000824178">
    <property type="component" value="Unassembled WGS sequence"/>
</dbReference>
<accession>A0A9E2KKJ4</accession>
<reference evidence="2" key="2">
    <citation type="submission" date="2021-04" db="EMBL/GenBank/DDBJ databases">
        <authorList>
            <person name="Gilroy R."/>
        </authorList>
    </citation>
    <scope>NUCLEOTIDE SEQUENCE</scope>
    <source>
        <strain evidence="2">742</strain>
    </source>
</reference>
<organism evidence="2 3">
    <name type="scientific">Candidatus Faecalibacterium intestinavium</name>
    <dbReference type="NCBI Taxonomy" id="2838580"/>
    <lineage>
        <taxon>Bacteria</taxon>
        <taxon>Bacillati</taxon>
        <taxon>Bacillota</taxon>
        <taxon>Clostridia</taxon>
        <taxon>Eubacteriales</taxon>
        <taxon>Oscillospiraceae</taxon>
        <taxon>Faecalibacterium</taxon>
    </lineage>
</organism>
<name>A0A9E2KKJ4_9FIRM</name>
<feature type="non-terminal residue" evidence="2">
    <location>
        <position position="1"/>
    </location>
</feature>
<dbReference type="EMBL" id="JAHLFH010000144">
    <property type="protein sequence ID" value="MBU3820079.1"/>
    <property type="molecule type" value="Genomic_DNA"/>
</dbReference>
<comment type="caution">
    <text evidence="2">The sequence shown here is derived from an EMBL/GenBank/DDBJ whole genome shotgun (WGS) entry which is preliminary data.</text>
</comment>
<proteinExistence type="predicted"/>